<gene>
    <name evidence="3" type="ORF">Pla110_33060</name>
</gene>
<keyword evidence="2" id="KW-0472">Membrane</keyword>
<name>A0A518CQT8_9PLAN</name>
<proteinExistence type="predicted"/>
<feature type="compositionally biased region" description="Polar residues" evidence="1">
    <location>
        <begin position="619"/>
        <end position="631"/>
    </location>
</feature>
<dbReference type="EMBL" id="CP036281">
    <property type="protein sequence ID" value="QDU81564.1"/>
    <property type="molecule type" value="Genomic_DNA"/>
</dbReference>
<accession>A0A518CQT8</accession>
<dbReference type="KEGG" id="plon:Pla110_33060"/>
<keyword evidence="2" id="KW-1133">Transmembrane helix</keyword>
<evidence type="ECO:0000313" key="4">
    <source>
        <dbReference type="Proteomes" id="UP000317178"/>
    </source>
</evidence>
<feature type="transmembrane region" description="Helical" evidence="2">
    <location>
        <begin position="37"/>
        <end position="57"/>
    </location>
</feature>
<evidence type="ECO:0000313" key="3">
    <source>
        <dbReference type="EMBL" id="QDU81564.1"/>
    </source>
</evidence>
<dbReference type="Proteomes" id="UP000317178">
    <property type="component" value="Chromosome"/>
</dbReference>
<keyword evidence="4" id="KW-1185">Reference proteome</keyword>
<dbReference type="AlphaFoldDB" id="A0A518CQT8"/>
<sequence>MSAFNLGSAVYEIGANLNPLGKGLSVGKKMIGGFAKVAVAGIAAAAVGMGAALAGGIKLTQLGSDLEELDSKFQTVFGDRTADVRKWGDALASSTQRSSIQIRGMLSGFQDLFAPMGIADDQAEHMSKTMSALAIDLGSFNNRSDDSVMEDLQAAMTGSGEVMKKYGVILSESAVKQELLNQGLDPKNATEAQKSMARMNIILAGTTAAQGDAARTSDGVANSWKGLTSQIFDMASNMGKSLLPAAKLVIGVFKDLAGFFGGAESGFATFGEGLANSIGGAIDYIKGKWAENKETVSVYFTTVKSLALTVWNIISTAGVEAFTAIVDTTFTLYDTFARIVRATGLFSSGASDAGSTVTSVFDGIRSVVGTVFEYIVAGIKNVIFAFQNWDLVVEKFKIQIRNLGPNIVGALKTAGKNIVSLATWVSDNWKNIFKTIGSYVTSVFTNLIHNLKQMWQSLTAWINDENFEPDYKSLTDGFENTVSKMPEFEVFTGTDKFKQEMGEVTKEWKKRKKEFDQKFSMGFDSGNTGDNPDGSDKDPFKMEFKGFDKDALAKAGGDAGGEDEKKKSKSDAGSTTSLQGAFDKLQQAALGNDQREKENNKSLKDIAKNTEQLAKKTTKPMTQNSAVPVFQ</sequence>
<dbReference type="RefSeq" id="WP_144997017.1">
    <property type="nucleotide sequence ID" value="NZ_CP036281.1"/>
</dbReference>
<organism evidence="3 4">
    <name type="scientific">Polystyrenella longa</name>
    <dbReference type="NCBI Taxonomy" id="2528007"/>
    <lineage>
        <taxon>Bacteria</taxon>
        <taxon>Pseudomonadati</taxon>
        <taxon>Planctomycetota</taxon>
        <taxon>Planctomycetia</taxon>
        <taxon>Planctomycetales</taxon>
        <taxon>Planctomycetaceae</taxon>
        <taxon>Polystyrenella</taxon>
    </lineage>
</organism>
<feature type="compositionally biased region" description="Basic and acidic residues" evidence="1">
    <location>
        <begin position="534"/>
        <end position="552"/>
    </location>
</feature>
<feature type="compositionally biased region" description="Basic and acidic residues" evidence="1">
    <location>
        <begin position="593"/>
        <end position="608"/>
    </location>
</feature>
<reference evidence="3 4" key="1">
    <citation type="submission" date="2019-02" db="EMBL/GenBank/DDBJ databases">
        <title>Deep-cultivation of Planctomycetes and their phenomic and genomic characterization uncovers novel biology.</title>
        <authorList>
            <person name="Wiegand S."/>
            <person name="Jogler M."/>
            <person name="Boedeker C."/>
            <person name="Pinto D."/>
            <person name="Vollmers J."/>
            <person name="Rivas-Marin E."/>
            <person name="Kohn T."/>
            <person name="Peeters S.H."/>
            <person name="Heuer A."/>
            <person name="Rast P."/>
            <person name="Oberbeckmann S."/>
            <person name="Bunk B."/>
            <person name="Jeske O."/>
            <person name="Meyerdierks A."/>
            <person name="Storesund J.E."/>
            <person name="Kallscheuer N."/>
            <person name="Luecker S."/>
            <person name="Lage O.M."/>
            <person name="Pohl T."/>
            <person name="Merkel B.J."/>
            <person name="Hornburger P."/>
            <person name="Mueller R.-W."/>
            <person name="Bruemmer F."/>
            <person name="Labrenz M."/>
            <person name="Spormann A.M."/>
            <person name="Op den Camp H."/>
            <person name="Overmann J."/>
            <person name="Amann R."/>
            <person name="Jetten M.S.M."/>
            <person name="Mascher T."/>
            <person name="Medema M.H."/>
            <person name="Devos D.P."/>
            <person name="Kaster A.-K."/>
            <person name="Ovreas L."/>
            <person name="Rohde M."/>
            <person name="Galperin M.Y."/>
            <person name="Jogler C."/>
        </authorList>
    </citation>
    <scope>NUCLEOTIDE SEQUENCE [LARGE SCALE GENOMIC DNA]</scope>
    <source>
        <strain evidence="3 4">Pla110</strain>
    </source>
</reference>
<protein>
    <submittedName>
        <fullName evidence="3">Uncharacterized protein</fullName>
    </submittedName>
</protein>
<evidence type="ECO:0000256" key="2">
    <source>
        <dbReference type="SAM" id="Phobius"/>
    </source>
</evidence>
<evidence type="ECO:0000256" key="1">
    <source>
        <dbReference type="SAM" id="MobiDB-lite"/>
    </source>
</evidence>
<dbReference type="OrthoDB" id="291028at2"/>
<feature type="region of interest" description="Disordered" evidence="1">
    <location>
        <begin position="519"/>
        <end position="631"/>
    </location>
</feature>
<keyword evidence="2" id="KW-0812">Transmembrane</keyword>